<dbReference type="RefSeq" id="WP_072697378.1">
    <property type="nucleotide sequence ID" value="NZ_FRDI01000008.1"/>
</dbReference>
<protein>
    <submittedName>
        <fullName evidence="1">Holliday junction resolvase RusA (Prophage-encoded endonuclease)</fullName>
    </submittedName>
</protein>
<gene>
    <name evidence="1" type="ORF">SAMN02745728_01685</name>
</gene>
<accession>A0A1M7T7V2</accession>
<evidence type="ECO:0000313" key="2">
    <source>
        <dbReference type="Proteomes" id="UP000186469"/>
    </source>
</evidence>
<dbReference type="STRING" id="1121455.SAMN02745728_01685"/>
<reference evidence="1 2" key="1">
    <citation type="submission" date="2016-12" db="EMBL/GenBank/DDBJ databases">
        <authorList>
            <person name="Song W.-J."/>
            <person name="Kurnit D.M."/>
        </authorList>
    </citation>
    <scope>NUCLEOTIDE SEQUENCE [LARGE SCALE GENOMIC DNA]</scope>
    <source>
        <strain evidence="1 2">DSM 11393</strain>
    </source>
</reference>
<keyword evidence="1" id="KW-0255">Endonuclease</keyword>
<dbReference type="GO" id="GO:0006310">
    <property type="term" value="P:DNA recombination"/>
    <property type="evidence" value="ECO:0007669"/>
    <property type="project" value="InterPro"/>
</dbReference>
<dbReference type="InterPro" id="IPR036614">
    <property type="entry name" value="RusA-like_sf"/>
</dbReference>
<proteinExistence type="predicted"/>
<dbReference type="InterPro" id="IPR008822">
    <property type="entry name" value="Endonuclease_RusA-like"/>
</dbReference>
<dbReference type="Gene3D" id="3.30.1330.70">
    <property type="entry name" value="Holliday junction resolvase RusA"/>
    <property type="match status" value="1"/>
</dbReference>
<dbReference type="Proteomes" id="UP000186469">
    <property type="component" value="Unassembled WGS sequence"/>
</dbReference>
<dbReference type="AlphaFoldDB" id="A0A1M7T7V2"/>
<organism evidence="1 2">
    <name type="scientific">Desulfovibrio litoralis DSM 11393</name>
    <dbReference type="NCBI Taxonomy" id="1121455"/>
    <lineage>
        <taxon>Bacteria</taxon>
        <taxon>Pseudomonadati</taxon>
        <taxon>Thermodesulfobacteriota</taxon>
        <taxon>Desulfovibrionia</taxon>
        <taxon>Desulfovibrionales</taxon>
        <taxon>Desulfovibrionaceae</taxon>
        <taxon>Desulfovibrio</taxon>
    </lineage>
</organism>
<keyword evidence="1" id="KW-0378">Hydrolase</keyword>
<keyword evidence="2" id="KW-1185">Reference proteome</keyword>
<dbReference type="OrthoDB" id="5114842at2"/>
<dbReference type="SUPFAM" id="SSF103084">
    <property type="entry name" value="Holliday junction resolvase RusA"/>
    <property type="match status" value="1"/>
</dbReference>
<keyword evidence="1" id="KW-0540">Nuclease</keyword>
<dbReference type="EMBL" id="FRDI01000008">
    <property type="protein sequence ID" value="SHN66742.1"/>
    <property type="molecule type" value="Genomic_DNA"/>
</dbReference>
<dbReference type="GO" id="GO:0004519">
    <property type="term" value="F:endonuclease activity"/>
    <property type="evidence" value="ECO:0007669"/>
    <property type="project" value="UniProtKB-KW"/>
</dbReference>
<sequence>MSIKIILPVVPKAQQRPKFCNRGGFVKSYKANTQVAEEVAIENLLLPYRPATPLTGALFLGVKVYLPIPQSKSNKWKNNAISGIERPTTKPDLDNLIKNIKDCLTRLSFWRDDAQVVGYLETGKFYGEQPRWELEIISQEELKPSQASLI</sequence>
<evidence type="ECO:0000313" key="1">
    <source>
        <dbReference type="EMBL" id="SHN66742.1"/>
    </source>
</evidence>
<dbReference type="GO" id="GO:0000287">
    <property type="term" value="F:magnesium ion binding"/>
    <property type="evidence" value="ECO:0007669"/>
    <property type="project" value="InterPro"/>
</dbReference>
<dbReference type="Pfam" id="PF05866">
    <property type="entry name" value="RusA"/>
    <property type="match status" value="1"/>
</dbReference>
<dbReference type="GO" id="GO:0006281">
    <property type="term" value="P:DNA repair"/>
    <property type="evidence" value="ECO:0007669"/>
    <property type="project" value="InterPro"/>
</dbReference>
<name>A0A1M7T7V2_9BACT</name>